<dbReference type="EMBL" id="CP049055">
    <property type="protein sequence ID" value="QII11159.1"/>
    <property type="molecule type" value="Genomic_DNA"/>
</dbReference>
<gene>
    <name evidence="1" type="ORF">KsCSTR_17800</name>
</gene>
<dbReference type="AlphaFoldDB" id="A0A6G7GPC8"/>
<accession>A0A6G7GPC8</accession>
<proteinExistence type="predicted"/>
<evidence type="ECO:0000313" key="1">
    <source>
        <dbReference type="EMBL" id="QII11159.1"/>
    </source>
</evidence>
<dbReference type="Proteomes" id="UP000501926">
    <property type="component" value="Chromosome"/>
</dbReference>
<reference evidence="1 2" key="1">
    <citation type="submission" date="2020-02" db="EMBL/GenBank/DDBJ databases">
        <title>Newly sequenced genome of strain CSTR1 showed variability in Candidatus Kuenenia stuttgartiensis genomes.</title>
        <authorList>
            <person name="Ding C."/>
            <person name="Adrian L."/>
        </authorList>
    </citation>
    <scope>NUCLEOTIDE SEQUENCE [LARGE SCALE GENOMIC DNA]</scope>
    <source>
        <strain evidence="1 2">CSTR1</strain>
    </source>
</reference>
<name>A0A6G7GPC8_KUEST</name>
<organism evidence="1 2">
    <name type="scientific">Kuenenia stuttgartiensis</name>
    <dbReference type="NCBI Taxonomy" id="174633"/>
    <lineage>
        <taxon>Bacteria</taxon>
        <taxon>Pseudomonadati</taxon>
        <taxon>Planctomycetota</taxon>
        <taxon>Candidatus Brocadiia</taxon>
        <taxon>Candidatus Brocadiales</taxon>
        <taxon>Candidatus Brocadiaceae</taxon>
        <taxon>Candidatus Kuenenia</taxon>
    </lineage>
</organism>
<sequence length="38" mass="4316">MKHCRILTLTGFESLSGLFRPNLMNGYKKSGMHPYLAC</sequence>
<evidence type="ECO:0000313" key="2">
    <source>
        <dbReference type="Proteomes" id="UP000501926"/>
    </source>
</evidence>
<protein>
    <submittedName>
        <fullName evidence="1">Uncharacterized protein</fullName>
    </submittedName>
</protein>